<dbReference type="STRING" id="79200.A0A166HAP6"/>
<dbReference type="CDD" id="cd11072">
    <property type="entry name" value="CYP71-like"/>
    <property type="match status" value="1"/>
</dbReference>
<dbReference type="AlphaFoldDB" id="A0A166HAP6"/>
<dbReference type="GO" id="GO:0016705">
    <property type="term" value="F:oxidoreductase activity, acting on paired donors, with incorporation or reduction of molecular oxygen"/>
    <property type="evidence" value="ECO:0007669"/>
    <property type="project" value="InterPro"/>
</dbReference>
<dbReference type="PROSITE" id="PS00086">
    <property type="entry name" value="CYTOCHROME_P450"/>
    <property type="match status" value="1"/>
</dbReference>
<evidence type="ECO:0008006" key="11">
    <source>
        <dbReference type="Google" id="ProtNLM"/>
    </source>
</evidence>
<comment type="caution">
    <text evidence="10">The sequence shown here is derived from an EMBL/GenBank/DDBJ whole genome shotgun (WGS) entry which is preliminary data.</text>
</comment>
<evidence type="ECO:0000256" key="9">
    <source>
        <dbReference type="RuleBase" id="RU000461"/>
    </source>
</evidence>
<dbReference type="PANTHER" id="PTHR47953:SF16">
    <property type="entry name" value="CYTOCHROME P450 71D8"/>
    <property type="match status" value="1"/>
</dbReference>
<evidence type="ECO:0000256" key="8">
    <source>
        <dbReference type="PIRSR" id="PIRSR602401-1"/>
    </source>
</evidence>
<keyword evidence="2 8" id="KW-0349">Heme</keyword>
<dbReference type="InterPro" id="IPR017972">
    <property type="entry name" value="Cyt_P450_CS"/>
</dbReference>
<dbReference type="InterPro" id="IPR002401">
    <property type="entry name" value="Cyt_P450_E_grp-I"/>
</dbReference>
<keyword evidence="6 9" id="KW-0503">Monooxygenase</keyword>
<protein>
    <recommendedName>
        <fullName evidence="11">Cytochrome P450</fullName>
    </recommendedName>
</protein>
<dbReference type="EMBL" id="LNRQ01000001">
    <property type="protein sequence ID" value="KZN10015.1"/>
    <property type="molecule type" value="Genomic_DNA"/>
</dbReference>
<comment type="similarity">
    <text evidence="1 9">Belongs to the cytochrome P450 family.</text>
</comment>
<dbReference type="FunFam" id="1.10.630.10:FF:000043">
    <property type="entry name" value="Cytochrome P450 99A2"/>
    <property type="match status" value="1"/>
</dbReference>
<comment type="function">
    <text evidence="7">Probable heme-thiolate monooxygenase.</text>
</comment>
<dbReference type="Gene3D" id="1.10.630.10">
    <property type="entry name" value="Cytochrome P450"/>
    <property type="match status" value="1"/>
</dbReference>
<evidence type="ECO:0000256" key="1">
    <source>
        <dbReference type="ARBA" id="ARBA00010617"/>
    </source>
</evidence>
<gene>
    <name evidence="10" type="ORF">DCAR_002671</name>
</gene>
<evidence type="ECO:0000256" key="3">
    <source>
        <dbReference type="ARBA" id="ARBA00022723"/>
    </source>
</evidence>
<dbReference type="InterPro" id="IPR052306">
    <property type="entry name" value="CYP450_71D"/>
</dbReference>
<dbReference type="Gramene" id="KZN10015">
    <property type="protein sequence ID" value="KZN10015"/>
    <property type="gene ID" value="DCAR_002671"/>
</dbReference>
<dbReference type="InterPro" id="IPR001128">
    <property type="entry name" value="Cyt_P450"/>
</dbReference>
<sequence length="508" mass="57285">MEIYSTIIALVFFIFLIKLLKKSKTSKTSTKNLPPGPLKLPFVGNLPQVAAAGKVPHLGLQALAKKHGPVMQLQLGEIPLVVISSAKAAEQALRTNDLALADRPSLLLGEIGLANCRDIVFALYGDYWRQMRKICKSELLSVKKVRSFRAIREDESQHLLENIKNSVGSPFNFSESVAGMAHGVISRATTGKRSDDELVRIVEEISYWGAGFLVPDLFPSIKFLPTLTGMKKEIQKLRNAVDPIFDSIIEEHREKLARKKERKAMDNDADEEDLIDVLLRVNENERLEFPMTSNDIQGIVLDMFTAGIDTTSAVIEWAMTELMRNPRVMNKVQAEVRQVLRGKETINEDDIQGLPYLKLVIKEALRLHTPLPLLLPRQCRKECEIDGYHIPVNTKVIINAWAIGRDPEYWADAESFKPERFENNSVDFIGLDYDYLPFGSGRRMCPGMNFGIAGVELPLIQLLYHFDWKLPNNMKPEDLDVEDAFGSTTKRKNQLVLIPTSEYAAQKA</sequence>
<evidence type="ECO:0000313" key="10">
    <source>
        <dbReference type="EMBL" id="KZN10015.1"/>
    </source>
</evidence>
<dbReference type="InterPro" id="IPR036396">
    <property type="entry name" value="Cyt_P450_sf"/>
</dbReference>
<comment type="cofactor">
    <cofactor evidence="8">
        <name>heme</name>
        <dbReference type="ChEBI" id="CHEBI:30413"/>
    </cofactor>
</comment>
<evidence type="ECO:0000256" key="4">
    <source>
        <dbReference type="ARBA" id="ARBA00023002"/>
    </source>
</evidence>
<dbReference type="GO" id="GO:0005506">
    <property type="term" value="F:iron ion binding"/>
    <property type="evidence" value="ECO:0007669"/>
    <property type="project" value="InterPro"/>
</dbReference>
<organism evidence="10">
    <name type="scientific">Daucus carota subsp. sativus</name>
    <name type="common">Carrot</name>
    <dbReference type="NCBI Taxonomy" id="79200"/>
    <lineage>
        <taxon>Eukaryota</taxon>
        <taxon>Viridiplantae</taxon>
        <taxon>Streptophyta</taxon>
        <taxon>Embryophyta</taxon>
        <taxon>Tracheophyta</taxon>
        <taxon>Spermatophyta</taxon>
        <taxon>Magnoliopsida</taxon>
        <taxon>eudicotyledons</taxon>
        <taxon>Gunneridae</taxon>
        <taxon>Pentapetalae</taxon>
        <taxon>asterids</taxon>
        <taxon>campanulids</taxon>
        <taxon>Apiales</taxon>
        <taxon>Apiaceae</taxon>
        <taxon>Apioideae</taxon>
        <taxon>Scandiceae</taxon>
        <taxon>Daucinae</taxon>
        <taxon>Daucus</taxon>
        <taxon>Daucus sect. Daucus</taxon>
    </lineage>
</organism>
<keyword evidence="3 8" id="KW-0479">Metal-binding</keyword>
<dbReference type="GO" id="GO:0020037">
    <property type="term" value="F:heme binding"/>
    <property type="evidence" value="ECO:0007669"/>
    <property type="project" value="InterPro"/>
</dbReference>
<dbReference type="Pfam" id="PF00067">
    <property type="entry name" value="p450"/>
    <property type="match status" value="1"/>
</dbReference>
<keyword evidence="4 9" id="KW-0560">Oxidoreductase</keyword>
<dbReference type="GO" id="GO:0051762">
    <property type="term" value="P:sesquiterpene biosynthetic process"/>
    <property type="evidence" value="ECO:0007669"/>
    <property type="project" value="UniProtKB-ARBA"/>
</dbReference>
<dbReference type="PRINTS" id="PR00463">
    <property type="entry name" value="EP450I"/>
</dbReference>
<dbReference type="SUPFAM" id="SSF48264">
    <property type="entry name" value="Cytochrome P450"/>
    <property type="match status" value="1"/>
</dbReference>
<accession>A0A166HAP6</accession>
<evidence type="ECO:0000256" key="6">
    <source>
        <dbReference type="ARBA" id="ARBA00023033"/>
    </source>
</evidence>
<reference evidence="10" key="1">
    <citation type="journal article" date="2016" name="Nat. Genet.">
        <title>A high-quality carrot genome assembly provides new insights into carotenoid accumulation and asterid genome evolution.</title>
        <authorList>
            <person name="Iorizzo M."/>
            <person name="Ellison S."/>
            <person name="Senalik D."/>
            <person name="Zeng P."/>
            <person name="Satapoomin P."/>
            <person name="Huang J."/>
            <person name="Bowman M."/>
            <person name="Iovene M."/>
            <person name="Sanseverino W."/>
            <person name="Cavagnaro P."/>
            <person name="Yildiz M."/>
            <person name="Macko-Podgorni A."/>
            <person name="Moranska E."/>
            <person name="Grzebelus E."/>
            <person name="Grzebelus D."/>
            <person name="Ashrafi H."/>
            <person name="Zheng Z."/>
            <person name="Cheng S."/>
            <person name="Spooner D."/>
            <person name="Van Deynze A."/>
            <person name="Simon P."/>
        </authorList>
    </citation>
    <scope>NUCLEOTIDE SEQUENCE [LARGE SCALE GENOMIC DNA]</scope>
    <source>
        <tissue evidence="10">Leaf</tissue>
    </source>
</reference>
<keyword evidence="5 8" id="KW-0408">Iron</keyword>
<proteinExistence type="inferred from homology"/>
<dbReference type="GO" id="GO:0004497">
    <property type="term" value="F:monooxygenase activity"/>
    <property type="evidence" value="ECO:0007669"/>
    <property type="project" value="UniProtKB-KW"/>
</dbReference>
<evidence type="ECO:0000256" key="5">
    <source>
        <dbReference type="ARBA" id="ARBA00023004"/>
    </source>
</evidence>
<evidence type="ECO:0000256" key="2">
    <source>
        <dbReference type="ARBA" id="ARBA00022617"/>
    </source>
</evidence>
<dbReference type="PRINTS" id="PR00385">
    <property type="entry name" value="P450"/>
</dbReference>
<dbReference type="PANTHER" id="PTHR47953">
    <property type="entry name" value="OS08G0105600 PROTEIN"/>
    <property type="match status" value="1"/>
</dbReference>
<name>A0A166HAP6_DAUCS</name>
<dbReference type="OMA" id="LANCRDI"/>
<evidence type="ECO:0000256" key="7">
    <source>
        <dbReference type="ARBA" id="ARBA00058314"/>
    </source>
</evidence>
<feature type="binding site" description="axial binding residue" evidence="8">
    <location>
        <position position="445"/>
    </location>
    <ligand>
        <name>heme</name>
        <dbReference type="ChEBI" id="CHEBI:30413"/>
    </ligand>
    <ligandPart>
        <name>Fe</name>
        <dbReference type="ChEBI" id="CHEBI:18248"/>
    </ligandPart>
</feature>